<comment type="similarity">
    <text evidence="4 5">Belongs to the RNA methyltransferase RlmH family.</text>
</comment>
<keyword evidence="1 5" id="KW-0489">Methyltransferase</keyword>
<reference evidence="6 7" key="1">
    <citation type="submission" date="2023-06" db="EMBL/GenBank/DDBJ databases">
        <title>Antibody response to the Sneathia vaginalis cytopathogenic toxin A during pregnancy.</title>
        <authorList>
            <person name="Mccoy Z.T."/>
            <person name="Serrano M.G."/>
            <person name="Spaine K."/>
            <person name="Edwards D.J."/>
            <person name="Buck G.A."/>
            <person name="Jefferson K."/>
        </authorList>
    </citation>
    <scope>NUCLEOTIDE SEQUENCE [LARGE SCALE GENOMIC DNA]</scope>
    <source>
        <strain evidence="6 7">CCUG 42621</strain>
    </source>
</reference>
<gene>
    <name evidence="5" type="primary">rlmH</name>
    <name evidence="6" type="ORF">QQA45_01845</name>
</gene>
<evidence type="ECO:0000313" key="6">
    <source>
        <dbReference type="EMBL" id="MDK9580261.1"/>
    </source>
</evidence>
<dbReference type="PIRSF" id="PIRSF004505">
    <property type="entry name" value="MT_bac"/>
    <property type="match status" value="1"/>
</dbReference>
<evidence type="ECO:0000256" key="5">
    <source>
        <dbReference type="HAMAP-Rule" id="MF_00658"/>
    </source>
</evidence>
<evidence type="ECO:0000256" key="3">
    <source>
        <dbReference type="ARBA" id="ARBA00022691"/>
    </source>
</evidence>
<organism evidence="6 7">
    <name type="scientific">Sneathia sanguinegens</name>
    <dbReference type="NCBI Taxonomy" id="40543"/>
    <lineage>
        <taxon>Bacteria</taxon>
        <taxon>Fusobacteriati</taxon>
        <taxon>Fusobacteriota</taxon>
        <taxon>Fusobacteriia</taxon>
        <taxon>Fusobacteriales</taxon>
        <taxon>Leptotrichiaceae</taxon>
        <taxon>Sneathia</taxon>
    </lineage>
</organism>
<dbReference type="Pfam" id="PF02590">
    <property type="entry name" value="SPOUT_MTase"/>
    <property type="match status" value="1"/>
</dbReference>
<dbReference type="EMBL" id="JASSPP010000002">
    <property type="protein sequence ID" value="MDK9580261.1"/>
    <property type="molecule type" value="Genomic_DNA"/>
</dbReference>
<name>A0ABT7HIC1_9FUSO</name>
<dbReference type="InterPro" id="IPR029026">
    <property type="entry name" value="tRNA_m1G_MTases_N"/>
</dbReference>
<dbReference type="Proteomes" id="UP001225134">
    <property type="component" value="Unassembled WGS sequence"/>
</dbReference>
<evidence type="ECO:0000256" key="1">
    <source>
        <dbReference type="ARBA" id="ARBA00022603"/>
    </source>
</evidence>
<accession>A0ABT7HIC1</accession>
<feature type="binding site" evidence="5">
    <location>
        <position position="100"/>
    </location>
    <ligand>
        <name>S-adenosyl-L-methionine</name>
        <dbReference type="ChEBI" id="CHEBI:59789"/>
    </ligand>
</feature>
<dbReference type="PANTHER" id="PTHR33603:SF1">
    <property type="entry name" value="RIBOSOMAL RNA LARGE SUBUNIT METHYLTRANSFERASE H"/>
    <property type="match status" value="1"/>
</dbReference>
<feature type="binding site" evidence="5">
    <location>
        <begin position="119"/>
        <end position="124"/>
    </location>
    <ligand>
        <name>S-adenosyl-L-methionine</name>
        <dbReference type="ChEBI" id="CHEBI:59789"/>
    </ligand>
</feature>
<comment type="caution">
    <text evidence="6">The sequence shown here is derived from an EMBL/GenBank/DDBJ whole genome shotgun (WGS) entry which is preliminary data.</text>
</comment>
<evidence type="ECO:0000313" key="7">
    <source>
        <dbReference type="Proteomes" id="UP001225134"/>
    </source>
</evidence>
<protein>
    <recommendedName>
        <fullName evidence="5">Ribosomal RNA large subunit methyltransferase H</fullName>
        <ecNumber evidence="5">2.1.1.177</ecNumber>
    </recommendedName>
    <alternativeName>
        <fullName evidence="5">23S rRNA (pseudouridine1915-N3)-methyltransferase</fullName>
    </alternativeName>
    <alternativeName>
        <fullName evidence="5">23S rRNA m3Psi1915 methyltransferase</fullName>
    </alternativeName>
    <alternativeName>
        <fullName evidence="5">rRNA (pseudouridine-N3-)-methyltransferase RlmH</fullName>
    </alternativeName>
</protein>
<keyword evidence="2 5" id="KW-0808">Transferase</keyword>
<sequence length="151" mass="17454">MKINIIAIGKIKEKYIIDGIAEFSKRLSKYINLNIIELQEEVDNSTAIKKESDKILAYLSKTKSYNILLDLKGKFIDSIELSNKLFDLTLNYSEISFIIGGSRGVSREVKEKADYLLAFSKLTFPHQLFRLILLEQIYRAICISKNIKYHK</sequence>
<evidence type="ECO:0000256" key="4">
    <source>
        <dbReference type="ARBA" id="ARBA00038303"/>
    </source>
</evidence>
<dbReference type="HAMAP" id="MF_00658">
    <property type="entry name" value="23SrRNA_methyltr_H"/>
    <property type="match status" value="1"/>
</dbReference>
<keyword evidence="5" id="KW-0698">rRNA processing</keyword>
<dbReference type="InterPro" id="IPR003742">
    <property type="entry name" value="RlmH-like"/>
</dbReference>
<dbReference type="RefSeq" id="WP_066728367.1">
    <property type="nucleotide sequence ID" value="NZ_CAMPUK010000004.1"/>
</dbReference>
<dbReference type="InterPro" id="IPR029028">
    <property type="entry name" value="Alpha/beta_knot_MTases"/>
</dbReference>
<keyword evidence="5" id="KW-0963">Cytoplasm</keyword>
<feature type="binding site" evidence="5">
    <location>
        <position position="69"/>
    </location>
    <ligand>
        <name>S-adenosyl-L-methionine</name>
        <dbReference type="ChEBI" id="CHEBI:59789"/>
    </ligand>
</feature>
<keyword evidence="3 5" id="KW-0949">S-adenosyl-L-methionine</keyword>
<dbReference type="Gene3D" id="3.40.1280.10">
    <property type="match status" value="1"/>
</dbReference>
<proteinExistence type="inferred from homology"/>
<dbReference type="SUPFAM" id="SSF75217">
    <property type="entry name" value="alpha/beta knot"/>
    <property type="match status" value="1"/>
</dbReference>
<keyword evidence="7" id="KW-1185">Reference proteome</keyword>
<evidence type="ECO:0000256" key="2">
    <source>
        <dbReference type="ARBA" id="ARBA00022679"/>
    </source>
</evidence>
<dbReference type="EC" id="2.1.1.177" evidence="5"/>
<comment type="subunit">
    <text evidence="5">Homodimer.</text>
</comment>
<dbReference type="PANTHER" id="PTHR33603">
    <property type="entry name" value="METHYLTRANSFERASE"/>
    <property type="match status" value="1"/>
</dbReference>
<dbReference type="CDD" id="cd18081">
    <property type="entry name" value="RlmH-like"/>
    <property type="match status" value="1"/>
</dbReference>
<comment type="subcellular location">
    <subcellularLocation>
        <location evidence="5">Cytoplasm</location>
    </subcellularLocation>
</comment>
<comment type="function">
    <text evidence="5">Specifically methylates the pseudouridine at position 1915 (m3Psi1915) in 23S rRNA.</text>
</comment>
<comment type="catalytic activity">
    <reaction evidence="5">
        <text>pseudouridine(1915) in 23S rRNA + S-adenosyl-L-methionine = N(3)-methylpseudouridine(1915) in 23S rRNA + S-adenosyl-L-homocysteine + H(+)</text>
        <dbReference type="Rhea" id="RHEA:42752"/>
        <dbReference type="Rhea" id="RHEA-COMP:10221"/>
        <dbReference type="Rhea" id="RHEA-COMP:10222"/>
        <dbReference type="ChEBI" id="CHEBI:15378"/>
        <dbReference type="ChEBI" id="CHEBI:57856"/>
        <dbReference type="ChEBI" id="CHEBI:59789"/>
        <dbReference type="ChEBI" id="CHEBI:65314"/>
        <dbReference type="ChEBI" id="CHEBI:74486"/>
        <dbReference type="EC" id="2.1.1.177"/>
    </reaction>
</comment>